<evidence type="ECO:0000256" key="1">
    <source>
        <dbReference type="SAM" id="Coils"/>
    </source>
</evidence>
<dbReference type="EMBL" id="JBDODL010000996">
    <property type="protein sequence ID" value="MES1920979.1"/>
    <property type="molecule type" value="Genomic_DNA"/>
</dbReference>
<feature type="coiled-coil region" evidence="1">
    <location>
        <begin position="26"/>
        <end position="64"/>
    </location>
</feature>
<proteinExistence type="predicted"/>
<protein>
    <recommendedName>
        <fullName evidence="4">BZIP domain-containing protein</fullName>
    </recommendedName>
</protein>
<accession>A0ABV2AN96</accession>
<reference evidence="2 3" key="1">
    <citation type="journal article" date="2024" name="BMC Biol.">
        <title>Comparative genomics of Ascetosporea gives new insight into the evolutionary basis for animal parasitism in Rhizaria.</title>
        <authorList>
            <person name="Hiltunen Thoren M."/>
            <person name="Onut-Brannstrom I."/>
            <person name="Alfjorden A."/>
            <person name="Peckova H."/>
            <person name="Swords F."/>
            <person name="Hooper C."/>
            <person name="Holzer A.S."/>
            <person name="Bass D."/>
            <person name="Burki F."/>
        </authorList>
    </citation>
    <scope>NUCLEOTIDE SEQUENCE [LARGE SCALE GENOMIC DNA]</scope>
    <source>
        <strain evidence="2">20-A016</strain>
    </source>
</reference>
<keyword evidence="3" id="KW-1185">Reference proteome</keyword>
<evidence type="ECO:0000313" key="2">
    <source>
        <dbReference type="EMBL" id="MES1920979.1"/>
    </source>
</evidence>
<evidence type="ECO:0008006" key="4">
    <source>
        <dbReference type="Google" id="ProtNLM"/>
    </source>
</evidence>
<name>A0ABV2AN96_9EUKA</name>
<evidence type="ECO:0000313" key="3">
    <source>
        <dbReference type="Proteomes" id="UP001439008"/>
    </source>
</evidence>
<comment type="caution">
    <text evidence="2">The sequence shown here is derived from an EMBL/GenBank/DDBJ whole genome shotgun (WGS) entry which is preliminary data.</text>
</comment>
<organism evidence="2 3">
    <name type="scientific">Bonamia ostreae</name>
    <dbReference type="NCBI Taxonomy" id="126728"/>
    <lineage>
        <taxon>Eukaryota</taxon>
        <taxon>Sar</taxon>
        <taxon>Rhizaria</taxon>
        <taxon>Endomyxa</taxon>
        <taxon>Ascetosporea</taxon>
        <taxon>Haplosporida</taxon>
        <taxon>Bonamia</taxon>
    </lineage>
</organism>
<dbReference type="Proteomes" id="UP001439008">
    <property type="component" value="Unassembled WGS sequence"/>
</dbReference>
<gene>
    <name evidence="2" type="ORF">MHBO_002585</name>
</gene>
<keyword evidence="1" id="KW-0175">Coiled coil</keyword>
<sequence length="98" mass="11983">MKKTKSVEISLPPSIFEKRMKYRIAFKKHTKKINNERDELQKELEDLELEHNKLKTEYKNLVMQRANNNLVFEENCERLKRDFFLKKQKGFGDFEFQL</sequence>